<keyword evidence="1" id="KW-0805">Transcription regulation</keyword>
<dbReference type="PANTHER" id="PTHR30146">
    <property type="entry name" value="LACI-RELATED TRANSCRIPTIONAL REPRESSOR"/>
    <property type="match status" value="1"/>
</dbReference>
<dbReference type="CDD" id="cd01392">
    <property type="entry name" value="HTH_LacI"/>
    <property type="match status" value="1"/>
</dbReference>
<dbReference type="HOGENOM" id="CLU_037628_6_0_9"/>
<evidence type="ECO:0000313" key="5">
    <source>
        <dbReference type="EMBL" id="EFH05434.1"/>
    </source>
</evidence>
<feature type="domain" description="HTH lacI-type" evidence="4">
    <location>
        <begin position="8"/>
        <end position="63"/>
    </location>
</feature>
<dbReference type="InterPro" id="IPR028082">
    <property type="entry name" value="Peripla_BP_I"/>
</dbReference>
<dbReference type="SMART" id="SM00354">
    <property type="entry name" value="HTH_LACI"/>
    <property type="match status" value="1"/>
</dbReference>
<reference evidence="5 6" key="1">
    <citation type="submission" date="2010-05" db="EMBL/GenBank/DDBJ databases">
        <authorList>
            <person name="Qin X."/>
            <person name="Bachman B."/>
            <person name="Battles P."/>
            <person name="Bell A."/>
            <person name="Bess C."/>
            <person name="Bickham C."/>
            <person name="Chaboub L."/>
            <person name="Chen D."/>
            <person name="Coyle M."/>
            <person name="Deiros D.R."/>
            <person name="Dinh H."/>
            <person name="Forbes L."/>
            <person name="Fowler G."/>
            <person name="Francisco L."/>
            <person name="Fu Q."/>
            <person name="Gubbala S."/>
            <person name="Hale W."/>
            <person name="Han Y."/>
            <person name="Hemphill L."/>
            <person name="Highlander S.K."/>
            <person name="Hirani K."/>
            <person name="Hogues M."/>
            <person name="Jackson L."/>
            <person name="Jakkamsetti A."/>
            <person name="Javaid M."/>
            <person name="Jiang H."/>
            <person name="Korchina V."/>
            <person name="Kovar C."/>
            <person name="Lara F."/>
            <person name="Lee S."/>
            <person name="Mata R."/>
            <person name="Mathew T."/>
            <person name="Moen C."/>
            <person name="Morales K."/>
            <person name="Munidasa M."/>
            <person name="Nazareth L."/>
            <person name="Ngo R."/>
            <person name="Nguyen L."/>
            <person name="Okwuonu G."/>
            <person name="Ongeri F."/>
            <person name="Patil S."/>
            <person name="Petrosino J."/>
            <person name="Pham C."/>
            <person name="Pham P."/>
            <person name="Pu L.-L."/>
            <person name="Puazo M."/>
            <person name="Raj R."/>
            <person name="Reid J."/>
            <person name="Rouhana J."/>
            <person name="Saada N."/>
            <person name="Shang Y."/>
            <person name="Simmons D."/>
            <person name="Thornton R."/>
            <person name="Warren J."/>
            <person name="Weissenberger G."/>
            <person name="Zhang J."/>
            <person name="Zhang L."/>
            <person name="Zhou C."/>
            <person name="Zhu D."/>
            <person name="Muzny D."/>
            <person name="Worley K."/>
            <person name="Gibbs R."/>
        </authorList>
    </citation>
    <scope>NUCLEOTIDE SEQUENCE [LARGE SCALE GENOMIC DNA]</scope>
    <source>
        <strain evidence="5 6">NAP08</strain>
    </source>
</reference>
<gene>
    <name evidence="5" type="ORF">HMPREF0220_3591</name>
</gene>
<dbReference type="InterPro" id="IPR001761">
    <property type="entry name" value="Peripla_BP/Lac1_sug-bd_dom"/>
</dbReference>
<evidence type="ECO:0000259" key="4">
    <source>
        <dbReference type="PROSITE" id="PS50932"/>
    </source>
</evidence>
<dbReference type="Pfam" id="PF00356">
    <property type="entry name" value="LacI"/>
    <property type="match status" value="1"/>
</dbReference>
<dbReference type="InterPro" id="IPR000843">
    <property type="entry name" value="HTH_LacI"/>
</dbReference>
<protein>
    <submittedName>
        <fullName evidence="5">Sugar-binding domain protein</fullName>
    </submittedName>
</protein>
<accession>D5Q9K7</accession>
<dbReference type="PROSITE" id="PS50932">
    <property type="entry name" value="HTH_LACI_2"/>
    <property type="match status" value="1"/>
</dbReference>
<evidence type="ECO:0000256" key="3">
    <source>
        <dbReference type="ARBA" id="ARBA00023163"/>
    </source>
</evidence>
<dbReference type="SUPFAM" id="SSF53822">
    <property type="entry name" value="Periplasmic binding protein-like I"/>
    <property type="match status" value="1"/>
</dbReference>
<keyword evidence="3" id="KW-0804">Transcription</keyword>
<name>D5Q9K7_CLODI</name>
<dbReference type="Pfam" id="PF00532">
    <property type="entry name" value="Peripla_BP_1"/>
    <property type="match status" value="1"/>
</dbReference>
<dbReference type="GO" id="GO:0003700">
    <property type="term" value="F:DNA-binding transcription factor activity"/>
    <property type="evidence" value="ECO:0007669"/>
    <property type="project" value="TreeGrafter"/>
</dbReference>
<dbReference type="Gene3D" id="3.40.50.2300">
    <property type="match status" value="2"/>
</dbReference>
<dbReference type="Proteomes" id="UP000003227">
    <property type="component" value="Unassembled WGS sequence"/>
</dbReference>
<dbReference type="InterPro" id="IPR010982">
    <property type="entry name" value="Lambda_DNA-bd_dom_sf"/>
</dbReference>
<dbReference type="PANTHER" id="PTHR30146:SF154">
    <property type="entry name" value="TRANSCRIPTION REGULATOR, MEMBER OF GALR FAMILY"/>
    <property type="match status" value="1"/>
</dbReference>
<dbReference type="EMBL" id="ADNX01000099">
    <property type="protein sequence ID" value="EFH05434.1"/>
    <property type="molecule type" value="Genomic_DNA"/>
</dbReference>
<comment type="caution">
    <text evidence="5">The sequence shown here is derived from an EMBL/GenBank/DDBJ whole genome shotgun (WGS) entry which is preliminary data.</text>
</comment>
<evidence type="ECO:0000313" key="6">
    <source>
        <dbReference type="Proteomes" id="UP000003227"/>
    </source>
</evidence>
<dbReference type="SUPFAM" id="SSF47413">
    <property type="entry name" value="lambda repressor-like DNA-binding domains"/>
    <property type="match status" value="1"/>
</dbReference>
<evidence type="ECO:0000256" key="1">
    <source>
        <dbReference type="ARBA" id="ARBA00023015"/>
    </source>
</evidence>
<evidence type="ECO:0000256" key="2">
    <source>
        <dbReference type="ARBA" id="ARBA00023125"/>
    </source>
</evidence>
<dbReference type="Gene3D" id="1.10.260.40">
    <property type="entry name" value="lambda repressor-like DNA-binding domains"/>
    <property type="match status" value="1"/>
</dbReference>
<dbReference type="AlphaFoldDB" id="D5Q9K7"/>
<keyword evidence="2" id="KW-0238">DNA-binding</keyword>
<organism evidence="5 6">
    <name type="scientific">Clostridioides difficile NAP08</name>
    <dbReference type="NCBI Taxonomy" id="525259"/>
    <lineage>
        <taxon>Bacteria</taxon>
        <taxon>Bacillati</taxon>
        <taxon>Bacillota</taxon>
        <taxon>Clostridia</taxon>
        <taxon>Peptostreptococcales</taxon>
        <taxon>Peptostreptococcaceae</taxon>
        <taxon>Clostridioides</taxon>
    </lineage>
</organism>
<sequence length="342" mass="38498">MGVNFLSITIKEIGELAGVSKTTVSKVINNKDENISQATREKILKIMKEKNYVPNKLAQSLVTKKTNTIGLLIPDIRNPFFTDVSRGVEDKANKEGYNIILCNTDEDAKKEYEGIRTLSERMIDGIIFAASSNTNWKEANYKDIKIPTVLIDKKISMNKETLKGIVKINNFEGAYIATKYLLDTGNKKIIYLSGPLQNEIAIDRLEGYKKALIECNLSYNTDYVFEGKYKIEWGQEFIKNLEKIDFDAIFCANDLIAIGVIRGLKERGLSIPNDVSVVGFDDIQTSSLISPSLTTVRQPSYDIGYKASEILINCLKGDKKESFDELIFKPELVIRDSTKESE</sequence>
<dbReference type="CDD" id="cd06267">
    <property type="entry name" value="PBP1_LacI_sugar_binding-like"/>
    <property type="match status" value="1"/>
</dbReference>
<proteinExistence type="predicted"/>
<dbReference type="GO" id="GO:0000976">
    <property type="term" value="F:transcription cis-regulatory region binding"/>
    <property type="evidence" value="ECO:0007669"/>
    <property type="project" value="TreeGrafter"/>
</dbReference>